<organism evidence="3 4">
    <name type="scientific">Bombardia bombarda</name>
    <dbReference type="NCBI Taxonomy" id="252184"/>
    <lineage>
        <taxon>Eukaryota</taxon>
        <taxon>Fungi</taxon>
        <taxon>Dikarya</taxon>
        <taxon>Ascomycota</taxon>
        <taxon>Pezizomycotina</taxon>
        <taxon>Sordariomycetes</taxon>
        <taxon>Sordariomycetidae</taxon>
        <taxon>Sordariales</taxon>
        <taxon>Lasiosphaeriaceae</taxon>
        <taxon>Bombardia</taxon>
    </lineage>
</organism>
<evidence type="ECO:0000313" key="4">
    <source>
        <dbReference type="Proteomes" id="UP001174934"/>
    </source>
</evidence>
<feature type="compositionally biased region" description="Acidic residues" evidence="1">
    <location>
        <begin position="430"/>
        <end position="447"/>
    </location>
</feature>
<feature type="compositionally biased region" description="Low complexity" evidence="1">
    <location>
        <begin position="252"/>
        <end position="267"/>
    </location>
</feature>
<evidence type="ECO:0000259" key="2">
    <source>
        <dbReference type="Pfam" id="PF10180"/>
    </source>
</evidence>
<accession>A0AA39XLQ9</accession>
<feature type="compositionally biased region" description="Polar residues" evidence="1">
    <location>
        <begin position="81"/>
        <end position="99"/>
    </location>
</feature>
<sequence length="447" mass="48750">MSQKVPAWKRLGLKLKGDAAPSPSSGTAAATSNNNNNNTNHSSFSPQASNANGLKRNFQSSSYNVSSNSIPNKRPRGDQWEQPSSRQKNVSFAEGTNTEPAATPVAVKDKKPKKPKKAKKPKDVNSTTVKPDFSLEPAIAYLRQWQTDRDGWKFNKNHQTLLIKYLFDADKVPSPEIPVFYQYIRDLKGAVRNRLRETAAEIKKKDMEQVGTAGFPAPAAGKKDKREAKQKEYEQVISQFLLEQQQRVQENATASSSAEASGSNSSSSKKRTFDEVEFVLRTADPLVKQRLLKRIRAEMVLEELSDSESTASATTTTTTTSAASSGRMDEDTDVVVEKMVAGRTSPAKAKQADAPQQPAKRRRLRNLRTAVESDDSSSESDDAEDAEESSSSSSDDDSEDEDMELIPAAVAAALESSSSSSSSSEAESAGTDDEDESSDDESDDDED</sequence>
<dbReference type="AlphaFoldDB" id="A0AA39XLQ9"/>
<dbReference type="PANTHER" id="PTHR22306:SF2">
    <property type="entry name" value="CHROMOSOME 7 OPEN READING FRAME 50"/>
    <property type="match status" value="1"/>
</dbReference>
<reference evidence="3" key="1">
    <citation type="submission" date="2023-06" db="EMBL/GenBank/DDBJ databases">
        <title>Genome-scale phylogeny and comparative genomics of the fungal order Sordariales.</title>
        <authorList>
            <consortium name="Lawrence Berkeley National Laboratory"/>
            <person name="Hensen N."/>
            <person name="Bonometti L."/>
            <person name="Westerberg I."/>
            <person name="Brannstrom I.O."/>
            <person name="Guillou S."/>
            <person name="Cros-Aarteil S."/>
            <person name="Calhoun S."/>
            <person name="Haridas S."/>
            <person name="Kuo A."/>
            <person name="Mondo S."/>
            <person name="Pangilinan J."/>
            <person name="Riley R."/>
            <person name="LaButti K."/>
            <person name="Andreopoulos B."/>
            <person name="Lipzen A."/>
            <person name="Chen C."/>
            <person name="Yanf M."/>
            <person name="Daum C."/>
            <person name="Ng V."/>
            <person name="Clum A."/>
            <person name="Steindorff A."/>
            <person name="Ohm R."/>
            <person name="Martin F."/>
            <person name="Silar P."/>
            <person name="Natvig D."/>
            <person name="Lalanne C."/>
            <person name="Gautier V."/>
            <person name="Ament-velasquez S.L."/>
            <person name="Kruys A."/>
            <person name="Hutchinson M.I."/>
            <person name="Powell A.J."/>
            <person name="Barry K."/>
            <person name="Miller A.N."/>
            <person name="Grigoriev I.V."/>
            <person name="Debuchy R."/>
            <person name="Gladieux P."/>
            <person name="Thoren M.H."/>
            <person name="Johannesson H."/>
        </authorList>
    </citation>
    <scope>NUCLEOTIDE SEQUENCE</scope>
    <source>
        <strain evidence="3">SMH3391-2</strain>
    </source>
</reference>
<feature type="compositionally biased region" description="Low complexity" evidence="1">
    <location>
        <begin position="309"/>
        <end position="325"/>
    </location>
</feature>
<feature type="compositionally biased region" description="Low complexity" evidence="1">
    <location>
        <begin position="408"/>
        <end position="429"/>
    </location>
</feature>
<gene>
    <name evidence="3" type="ORF">B0T17DRAFT_587290</name>
</gene>
<feature type="domain" description="WKF" evidence="2">
    <location>
        <begin position="140"/>
        <end position="202"/>
    </location>
</feature>
<dbReference type="EMBL" id="JAULSR010000001">
    <property type="protein sequence ID" value="KAK0635950.1"/>
    <property type="molecule type" value="Genomic_DNA"/>
</dbReference>
<feature type="region of interest" description="Disordered" evidence="1">
    <location>
        <begin position="302"/>
        <end position="447"/>
    </location>
</feature>
<feature type="compositionally biased region" description="Acidic residues" evidence="1">
    <location>
        <begin position="372"/>
        <end position="404"/>
    </location>
</feature>
<feature type="compositionally biased region" description="Low complexity" evidence="1">
    <location>
        <begin position="19"/>
        <end position="46"/>
    </location>
</feature>
<protein>
    <recommendedName>
        <fullName evidence="2">WKF domain-containing protein</fullName>
    </recommendedName>
</protein>
<dbReference type="Proteomes" id="UP001174934">
    <property type="component" value="Unassembled WGS sequence"/>
</dbReference>
<keyword evidence="4" id="KW-1185">Reference proteome</keyword>
<dbReference type="Pfam" id="PF10180">
    <property type="entry name" value="WKF"/>
    <property type="match status" value="1"/>
</dbReference>
<feature type="compositionally biased region" description="Low complexity" evidence="1">
    <location>
        <begin position="57"/>
        <end position="72"/>
    </location>
</feature>
<comment type="caution">
    <text evidence="3">The sequence shown here is derived from an EMBL/GenBank/DDBJ whole genome shotgun (WGS) entry which is preliminary data.</text>
</comment>
<evidence type="ECO:0000256" key="1">
    <source>
        <dbReference type="SAM" id="MobiDB-lite"/>
    </source>
</evidence>
<dbReference type="PANTHER" id="PTHR22306">
    <property type="entry name" value="CHROMOSOME 7 OPEN READING FRAME 50"/>
    <property type="match status" value="1"/>
</dbReference>
<feature type="region of interest" description="Disordered" evidence="1">
    <location>
        <begin position="248"/>
        <end position="272"/>
    </location>
</feature>
<feature type="compositionally biased region" description="Basic residues" evidence="1">
    <location>
        <begin position="110"/>
        <end position="120"/>
    </location>
</feature>
<feature type="compositionally biased region" description="Low complexity" evidence="1">
    <location>
        <begin position="346"/>
        <end position="358"/>
    </location>
</feature>
<evidence type="ECO:0000313" key="3">
    <source>
        <dbReference type="EMBL" id="KAK0635950.1"/>
    </source>
</evidence>
<dbReference type="InterPro" id="IPR019327">
    <property type="entry name" value="WKF"/>
</dbReference>
<feature type="region of interest" description="Disordered" evidence="1">
    <location>
        <begin position="1"/>
        <end position="130"/>
    </location>
</feature>
<proteinExistence type="predicted"/>
<name>A0AA39XLQ9_9PEZI</name>